<keyword evidence="3" id="KW-1185">Reference proteome</keyword>
<feature type="chain" id="PRO_5020471962" description="WG containing repeat-containing protein" evidence="1">
    <location>
        <begin position="20"/>
        <end position="412"/>
    </location>
</feature>
<dbReference type="AlphaFoldDB" id="A0A4R0P929"/>
<evidence type="ECO:0008006" key="4">
    <source>
        <dbReference type="Google" id="ProtNLM"/>
    </source>
</evidence>
<proteinExistence type="predicted"/>
<dbReference type="Proteomes" id="UP000291485">
    <property type="component" value="Unassembled WGS sequence"/>
</dbReference>
<dbReference type="EMBL" id="SJSN01000002">
    <property type="protein sequence ID" value="TCD12106.1"/>
    <property type="molecule type" value="Genomic_DNA"/>
</dbReference>
<name>A0A4R0P929_9SPHI</name>
<comment type="caution">
    <text evidence="2">The sequence shown here is derived from an EMBL/GenBank/DDBJ whole genome shotgun (WGS) entry which is preliminary data.</text>
</comment>
<evidence type="ECO:0000256" key="1">
    <source>
        <dbReference type="SAM" id="SignalP"/>
    </source>
</evidence>
<protein>
    <recommendedName>
        <fullName evidence="4">WG containing repeat-containing protein</fullName>
    </recommendedName>
</protein>
<dbReference type="PROSITE" id="PS51257">
    <property type="entry name" value="PROKAR_LIPOPROTEIN"/>
    <property type="match status" value="1"/>
</dbReference>
<keyword evidence="1" id="KW-0732">Signal</keyword>
<evidence type="ECO:0000313" key="3">
    <source>
        <dbReference type="Proteomes" id="UP000291485"/>
    </source>
</evidence>
<sequence length="412" mass="47557">MKNLLIFTAVILFFFSSCAQEKTKEKTIADGQTKQNAIDQLIENINIFKSMLIHEKFEPETIGANNQYHDYETITQKVFDRDHITFSYQYPNTQIVIEYPKFDVENILANGYEFTTDFDNHIKAPKITPTTIYYADGTVTNAKDLNVKQQTQPISDYEFYIKGYKVIKAIIYAVETNFYKEKEYAITNEKQVLVTPLGKIEVRTFKKNGIALKVPGLLKDKLKILAQDKSSKYLSTIGTYYGNTEDLDIELKMFIDKLEKVKEQLNQGKINYKEVLENYSWKKVSDELNTKKKTLLLGQSFSAEISKVKLMVLDTTETEQKIYQLTSVKPLLNNGRTSLIGQQEKFGYAIAQDVSKKFGVIDLQGNWLIKPTFYELSLTNRQNIFSGKKENADQFNDYLLNKETKILSVIKE</sequence>
<reference evidence="2 3" key="1">
    <citation type="submission" date="2019-02" db="EMBL/GenBank/DDBJ databases">
        <title>Pedobacter sp. RP-3-11 sp. nov., isolated from Arctic soil.</title>
        <authorList>
            <person name="Dahal R.H."/>
        </authorList>
    </citation>
    <scope>NUCLEOTIDE SEQUENCE [LARGE SCALE GENOMIC DNA]</scope>
    <source>
        <strain evidence="2 3">RP-3-11</strain>
    </source>
</reference>
<organism evidence="2 3">
    <name type="scientific">Pedobacter frigidisoli</name>
    <dbReference type="NCBI Taxonomy" id="2530455"/>
    <lineage>
        <taxon>Bacteria</taxon>
        <taxon>Pseudomonadati</taxon>
        <taxon>Bacteroidota</taxon>
        <taxon>Sphingobacteriia</taxon>
        <taxon>Sphingobacteriales</taxon>
        <taxon>Sphingobacteriaceae</taxon>
        <taxon>Pedobacter</taxon>
    </lineage>
</organism>
<accession>A0A4R0P929</accession>
<evidence type="ECO:0000313" key="2">
    <source>
        <dbReference type="EMBL" id="TCD12106.1"/>
    </source>
</evidence>
<dbReference type="OrthoDB" id="744847at2"/>
<gene>
    <name evidence="2" type="ORF">EZ449_03555</name>
</gene>
<dbReference type="RefSeq" id="WP_131556586.1">
    <property type="nucleotide sequence ID" value="NZ_SJSN01000002.1"/>
</dbReference>
<feature type="signal peptide" evidence="1">
    <location>
        <begin position="1"/>
        <end position="19"/>
    </location>
</feature>